<keyword evidence="5" id="KW-0547">Nucleotide-binding</keyword>
<dbReference type="InterPro" id="IPR036890">
    <property type="entry name" value="HATPase_C_sf"/>
</dbReference>
<dbReference type="EMBL" id="DRNH01000135">
    <property type="protein sequence ID" value="HFB53581.1"/>
    <property type="molecule type" value="Genomic_DNA"/>
</dbReference>
<keyword evidence="7" id="KW-0067">ATP-binding</keyword>
<dbReference type="Proteomes" id="UP000886390">
    <property type="component" value="Unassembled WGS sequence"/>
</dbReference>
<comment type="catalytic activity">
    <reaction evidence="1">
        <text>ATP + protein L-histidine = ADP + protein N-phospho-L-histidine.</text>
        <dbReference type="EC" id="2.7.13.3"/>
    </reaction>
</comment>
<protein>
    <recommendedName>
        <fullName evidence="2">histidine kinase</fullName>
        <ecNumber evidence="2">2.7.13.3</ecNumber>
    </recommendedName>
</protein>
<dbReference type="Gene3D" id="3.30.450.20">
    <property type="entry name" value="PAS domain"/>
    <property type="match status" value="1"/>
</dbReference>
<evidence type="ECO:0000256" key="7">
    <source>
        <dbReference type="ARBA" id="ARBA00022840"/>
    </source>
</evidence>
<keyword evidence="6 11" id="KW-0418">Kinase</keyword>
<evidence type="ECO:0000256" key="8">
    <source>
        <dbReference type="ARBA" id="ARBA00023012"/>
    </source>
</evidence>
<dbReference type="Gene3D" id="3.30.565.10">
    <property type="entry name" value="Histidine kinase-like ATPase, C-terminal domain"/>
    <property type="match status" value="1"/>
</dbReference>
<evidence type="ECO:0000256" key="2">
    <source>
        <dbReference type="ARBA" id="ARBA00012438"/>
    </source>
</evidence>
<dbReference type="InterPro" id="IPR003661">
    <property type="entry name" value="HisK_dim/P_dom"/>
</dbReference>
<comment type="caution">
    <text evidence="11">The sequence shown here is derived from an EMBL/GenBank/DDBJ whole genome shotgun (WGS) entry which is preliminary data.</text>
</comment>
<dbReference type="PANTHER" id="PTHR43065">
    <property type="entry name" value="SENSOR HISTIDINE KINASE"/>
    <property type="match status" value="1"/>
</dbReference>
<dbReference type="CDD" id="cd00130">
    <property type="entry name" value="PAS"/>
    <property type="match status" value="1"/>
</dbReference>
<dbReference type="GO" id="GO:0000155">
    <property type="term" value="F:phosphorelay sensor kinase activity"/>
    <property type="evidence" value="ECO:0007669"/>
    <property type="project" value="InterPro"/>
</dbReference>
<dbReference type="InterPro" id="IPR013767">
    <property type="entry name" value="PAS_fold"/>
</dbReference>
<feature type="domain" description="Histidine kinase" evidence="10">
    <location>
        <begin position="187"/>
        <end position="350"/>
    </location>
</feature>
<sequence>MAQNKTQYDFRSTLIDKKIVSAINNGVVILDANLSIQHYNRWMEVHTHIKEKDVLGKILTDIFPEIKEKTLRRKIKTALRMHTPTYYTATVSHYLIPIKINQIENSHFSYMQQDVSIIPFDEENELVALILTDQTNMANTNALLAAHVEKIKELNEQLLKEKELTEIQHKQLLANSRSAAMGEMISMIAHQWRQPLSLISTLLANIKIKKELHTLDEKSMDESFEKIDETVKYLSETINDFRDYFKPNKIKSDLKLIELFNKSIFFLKDEMTQLNISYISNIDEELSLHTYKNELLQAIINIIKNSIDAFKTNDIAQKKITVSSKASKDYVTIIIEDNAGGMQNTVLERV</sequence>
<dbReference type="SUPFAM" id="SSF55874">
    <property type="entry name" value="ATPase domain of HSP90 chaperone/DNA topoisomerase II/histidine kinase"/>
    <property type="match status" value="1"/>
</dbReference>
<evidence type="ECO:0000256" key="1">
    <source>
        <dbReference type="ARBA" id="ARBA00000085"/>
    </source>
</evidence>
<dbReference type="InterPro" id="IPR000014">
    <property type="entry name" value="PAS"/>
</dbReference>
<dbReference type="SMART" id="SM00388">
    <property type="entry name" value="HisKA"/>
    <property type="match status" value="1"/>
</dbReference>
<keyword evidence="8" id="KW-0902">Two-component regulatory system</keyword>
<evidence type="ECO:0000256" key="5">
    <source>
        <dbReference type="ARBA" id="ARBA00022741"/>
    </source>
</evidence>
<feature type="non-terminal residue" evidence="11">
    <location>
        <position position="350"/>
    </location>
</feature>
<evidence type="ECO:0000313" key="11">
    <source>
        <dbReference type="EMBL" id="HFB53581.1"/>
    </source>
</evidence>
<dbReference type="Pfam" id="PF00512">
    <property type="entry name" value="HisKA"/>
    <property type="match status" value="1"/>
</dbReference>
<feature type="coiled-coil region" evidence="9">
    <location>
        <begin position="137"/>
        <end position="175"/>
    </location>
</feature>
<keyword evidence="9" id="KW-0175">Coiled coil</keyword>
<keyword evidence="3" id="KW-0597">Phosphoprotein</keyword>
<dbReference type="GO" id="GO:0006355">
    <property type="term" value="P:regulation of DNA-templated transcription"/>
    <property type="evidence" value="ECO:0007669"/>
    <property type="project" value="InterPro"/>
</dbReference>
<dbReference type="PROSITE" id="PS50109">
    <property type="entry name" value="HIS_KIN"/>
    <property type="match status" value="1"/>
</dbReference>
<evidence type="ECO:0000259" key="10">
    <source>
        <dbReference type="PROSITE" id="PS50109"/>
    </source>
</evidence>
<dbReference type="SUPFAM" id="SSF55785">
    <property type="entry name" value="PYP-like sensor domain (PAS domain)"/>
    <property type="match status" value="1"/>
</dbReference>
<evidence type="ECO:0000256" key="9">
    <source>
        <dbReference type="SAM" id="Coils"/>
    </source>
</evidence>
<dbReference type="AlphaFoldDB" id="A0A7C3C729"/>
<dbReference type="CDD" id="cd00082">
    <property type="entry name" value="HisKA"/>
    <property type="match status" value="1"/>
</dbReference>
<name>A0A7C3C729_9BACT</name>
<dbReference type="Gene3D" id="1.10.287.130">
    <property type="match status" value="1"/>
</dbReference>
<evidence type="ECO:0000256" key="6">
    <source>
        <dbReference type="ARBA" id="ARBA00022777"/>
    </source>
</evidence>
<evidence type="ECO:0000256" key="3">
    <source>
        <dbReference type="ARBA" id="ARBA00022553"/>
    </source>
</evidence>
<organism evidence="11">
    <name type="scientific">Sulfurimonas autotrophica</name>
    <dbReference type="NCBI Taxonomy" id="202747"/>
    <lineage>
        <taxon>Bacteria</taxon>
        <taxon>Pseudomonadati</taxon>
        <taxon>Campylobacterota</taxon>
        <taxon>Epsilonproteobacteria</taxon>
        <taxon>Campylobacterales</taxon>
        <taxon>Sulfurimonadaceae</taxon>
        <taxon>Sulfurimonas</taxon>
    </lineage>
</organism>
<dbReference type="InterPro" id="IPR005467">
    <property type="entry name" value="His_kinase_dom"/>
</dbReference>
<gene>
    <name evidence="11" type="ORF">ENJ67_02500</name>
</gene>
<accession>A0A7C3C729</accession>
<reference evidence="11" key="1">
    <citation type="journal article" date="2020" name="mSystems">
        <title>Genome- and Community-Level Interaction Insights into Carbon Utilization and Element Cycling Functions of Hydrothermarchaeota in Hydrothermal Sediment.</title>
        <authorList>
            <person name="Zhou Z."/>
            <person name="Liu Y."/>
            <person name="Xu W."/>
            <person name="Pan J."/>
            <person name="Luo Z.H."/>
            <person name="Li M."/>
        </authorList>
    </citation>
    <scope>NUCLEOTIDE SEQUENCE [LARGE SCALE GENOMIC DNA]</scope>
    <source>
        <strain evidence="11">HyVt-507</strain>
    </source>
</reference>
<dbReference type="Pfam" id="PF00989">
    <property type="entry name" value="PAS"/>
    <property type="match status" value="1"/>
</dbReference>
<dbReference type="InterPro" id="IPR035965">
    <property type="entry name" value="PAS-like_dom_sf"/>
</dbReference>
<proteinExistence type="predicted"/>
<dbReference type="PANTHER" id="PTHR43065:SF10">
    <property type="entry name" value="PEROXIDE STRESS-ACTIVATED HISTIDINE KINASE MAK3"/>
    <property type="match status" value="1"/>
</dbReference>
<keyword evidence="4" id="KW-0808">Transferase</keyword>
<evidence type="ECO:0000256" key="4">
    <source>
        <dbReference type="ARBA" id="ARBA00022679"/>
    </source>
</evidence>
<dbReference type="GO" id="GO:0005524">
    <property type="term" value="F:ATP binding"/>
    <property type="evidence" value="ECO:0007669"/>
    <property type="project" value="UniProtKB-KW"/>
</dbReference>
<dbReference type="EC" id="2.7.13.3" evidence="2"/>